<name>A0A8H6VH64_9PEZI</name>
<dbReference type="Proteomes" id="UP000660729">
    <property type="component" value="Unassembled WGS sequence"/>
</dbReference>
<comment type="caution">
    <text evidence="2">The sequence shown here is derived from an EMBL/GenBank/DDBJ whole genome shotgun (WGS) entry which is preliminary data.</text>
</comment>
<dbReference type="OrthoDB" id="10377157at2759"/>
<accession>A0A8H6VH64</accession>
<dbReference type="EMBL" id="JABCIY010000219">
    <property type="protein sequence ID" value="KAF7187949.1"/>
    <property type="molecule type" value="Genomic_DNA"/>
</dbReference>
<evidence type="ECO:0000313" key="3">
    <source>
        <dbReference type="Proteomes" id="UP000660729"/>
    </source>
</evidence>
<feature type="compositionally biased region" description="Low complexity" evidence="1">
    <location>
        <begin position="243"/>
        <end position="252"/>
    </location>
</feature>
<reference evidence="2" key="1">
    <citation type="submission" date="2020-04" db="EMBL/GenBank/DDBJ databases">
        <title>Draft genome resource of the tomato pathogen Pseudocercospora fuligena.</title>
        <authorList>
            <person name="Zaccaron A."/>
        </authorList>
    </citation>
    <scope>NUCLEOTIDE SEQUENCE</scope>
    <source>
        <strain evidence="2">PF001</strain>
    </source>
</reference>
<protein>
    <submittedName>
        <fullName evidence="2">Uncharacterized protein</fullName>
    </submittedName>
</protein>
<sequence length="332" mass="36374">MDLHNHECFSRYSFVSDETHKNLRWLDHRIWRGNILNPNRSYDGHLSWTQVLDEYIGVYGTIETLGNWGNPPRAVYCVGNSHYSHGNGGLDHHLTVSLQRIWTCKFRLGGEDVITILRTVGSGERFEFWGPSGYVSGLGLARERIIRLAHPYLPVAKGLGHPIVGPDASKLSMSAVAKTYLERQPSASTPSTVGASSSSTLGAQPSYLNPIVPVAPMQRQSVVIDLCDSSSDDEDEDLPPPASRSSPLSSAATFEDTDLTIPDLAADSDDKVDQGNEPGATALVKKTLTSCPYCDFEGRTYNAWLAAFDIARHREAAEKLRAEAIKPPKPAI</sequence>
<gene>
    <name evidence="2" type="ORF">HII31_10849</name>
</gene>
<evidence type="ECO:0000313" key="2">
    <source>
        <dbReference type="EMBL" id="KAF7187949.1"/>
    </source>
</evidence>
<proteinExistence type="predicted"/>
<feature type="region of interest" description="Disordered" evidence="1">
    <location>
        <begin position="229"/>
        <end position="258"/>
    </location>
</feature>
<dbReference type="AlphaFoldDB" id="A0A8H6VH64"/>
<organism evidence="2 3">
    <name type="scientific">Pseudocercospora fuligena</name>
    <dbReference type="NCBI Taxonomy" id="685502"/>
    <lineage>
        <taxon>Eukaryota</taxon>
        <taxon>Fungi</taxon>
        <taxon>Dikarya</taxon>
        <taxon>Ascomycota</taxon>
        <taxon>Pezizomycotina</taxon>
        <taxon>Dothideomycetes</taxon>
        <taxon>Dothideomycetidae</taxon>
        <taxon>Mycosphaerellales</taxon>
        <taxon>Mycosphaerellaceae</taxon>
        <taxon>Pseudocercospora</taxon>
    </lineage>
</organism>
<evidence type="ECO:0000256" key="1">
    <source>
        <dbReference type="SAM" id="MobiDB-lite"/>
    </source>
</evidence>
<keyword evidence="3" id="KW-1185">Reference proteome</keyword>